<dbReference type="PANTHER" id="PTHR11082:SF36">
    <property type="entry name" value="DUS-LIKE FMN-BINDING DOMAIN-CONTAINING PROTEIN"/>
    <property type="match status" value="1"/>
</dbReference>
<feature type="domain" description="DUS-like FMN-binding" evidence="1">
    <location>
        <begin position="14"/>
        <end position="245"/>
    </location>
</feature>
<dbReference type="Proteomes" id="UP000623215">
    <property type="component" value="Unassembled WGS sequence"/>
</dbReference>
<gene>
    <name evidence="2" type="ORF">EYH55_03890</name>
</gene>
<evidence type="ECO:0000313" key="3">
    <source>
        <dbReference type="Proteomes" id="UP000623215"/>
    </source>
</evidence>
<protein>
    <recommendedName>
        <fullName evidence="1">DUS-like FMN-binding domain-containing protein</fullName>
    </recommendedName>
</protein>
<evidence type="ECO:0000313" key="2">
    <source>
        <dbReference type="EMBL" id="HIQ32604.1"/>
    </source>
</evidence>
<dbReference type="EMBL" id="DQVW01000068">
    <property type="protein sequence ID" value="HIQ32604.1"/>
    <property type="molecule type" value="Genomic_DNA"/>
</dbReference>
<dbReference type="NCBIfam" id="TIGR00736">
    <property type="entry name" value="nifR3_rel_arch"/>
    <property type="match status" value="1"/>
</dbReference>
<name>A0A832ZZ80_9EURY</name>
<dbReference type="InterPro" id="IPR013785">
    <property type="entry name" value="Aldolase_TIM"/>
</dbReference>
<dbReference type="AlphaFoldDB" id="A0A832ZZ80"/>
<dbReference type="PANTHER" id="PTHR11082">
    <property type="entry name" value="TRNA-DIHYDROURIDINE SYNTHASE"/>
    <property type="match status" value="1"/>
</dbReference>
<proteinExistence type="predicted"/>
<dbReference type="InterPro" id="IPR005270">
    <property type="entry name" value="tRNA_dU_NifR3-rel"/>
</dbReference>
<evidence type="ECO:0000259" key="1">
    <source>
        <dbReference type="Pfam" id="PF01207"/>
    </source>
</evidence>
<dbReference type="Gene3D" id="3.20.20.70">
    <property type="entry name" value="Aldolase class I"/>
    <property type="match status" value="1"/>
</dbReference>
<organism evidence="2 3">
    <name type="scientific">Methanothermococcus okinawensis</name>
    <dbReference type="NCBI Taxonomy" id="155863"/>
    <lineage>
        <taxon>Archaea</taxon>
        <taxon>Methanobacteriati</taxon>
        <taxon>Methanobacteriota</taxon>
        <taxon>Methanomada group</taxon>
        <taxon>Methanococci</taxon>
        <taxon>Methanococcales</taxon>
        <taxon>Methanococcaceae</taxon>
        <taxon>Methanothermococcus</taxon>
    </lineage>
</organism>
<dbReference type="InterPro" id="IPR035587">
    <property type="entry name" value="DUS-like_FMN-bd"/>
</dbReference>
<sequence>MEVLRRCRGRKVVLAPMAGITDGSFCGRYRNLFGIVTLGALNLDSATLSASREMVKRGRREFLYNFDNFEDIVKKEVEKARKSNALISVNIRFRDFEEARDRIEILGRYCDIIELNCHCRQEEILRLGIGQALLKRENFETLRDFLKGIWELEIDKPIFLKVRANVVPVEELIDNLSKVERYFHGIHLDCFNPGRDYPDLDYLRGIRSYFKEKVIIGNNSVTSLEDAERMLKYSDLVSVARCLLRGKVRWIEEFNKKYKEEDYARH</sequence>
<dbReference type="Pfam" id="PF01207">
    <property type="entry name" value="Dus"/>
    <property type="match status" value="1"/>
</dbReference>
<accession>A0A832ZZ80</accession>
<dbReference type="SUPFAM" id="SSF51395">
    <property type="entry name" value="FMN-linked oxidoreductases"/>
    <property type="match status" value="1"/>
</dbReference>
<reference evidence="2" key="1">
    <citation type="journal article" date="2020" name="ISME J.">
        <title>Gammaproteobacteria mediating utilization of methyl-, sulfur- and petroleum organic compounds in deep ocean hydrothermal plumes.</title>
        <authorList>
            <person name="Zhou Z."/>
            <person name="Liu Y."/>
            <person name="Pan J."/>
            <person name="Cron B.R."/>
            <person name="Toner B.M."/>
            <person name="Anantharaman K."/>
            <person name="Breier J.A."/>
            <person name="Dick G.J."/>
            <person name="Li M."/>
        </authorList>
    </citation>
    <scope>NUCLEOTIDE SEQUENCE</scope>
    <source>
        <strain evidence="2">SZUA-1534</strain>
    </source>
</reference>
<comment type="caution">
    <text evidence="2">The sequence shown here is derived from an EMBL/GenBank/DDBJ whole genome shotgun (WGS) entry which is preliminary data.</text>
</comment>